<evidence type="ECO:0000313" key="2">
    <source>
        <dbReference type="EMBL" id="OMJ11461.1"/>
    </source>
</evidence>
<feature type="compositionally biased region" description="Basic and acidic residues" evidence="1">
    <location>
        <begin position="692"/>
        <end position="708"/>
    </location>
</feature>
<feature type="region of interest" description="Disordered" evidence="1">
    <location>
        <begin position="726"/>
        <end position="751"/>
    </location>
</feature>
<feature type="compositionally biased region" description="Polar residues" evidence="1">
    <location>
        <begin position="660"/>
        <end position="688"/>
    </location>
</feature>
<feature type="region of interest" description="Disordered" evidence="1">
    <location>
        <begin position="660"/>
        <end position="714"/>
    </location>
</feature>
<reference evidence="3" key="1">
    <citation type="submission" date="2017-01" db="EMBL/GenBank/DDBJ databases">
        <authorList>
            <person name="Wang Y."/>
            <person name="White M."/>
            <person name="Kvist S."/>
            <person name="Moncalvo J.-M."/>
        </authorList>
    </citation>
    <scope>NUCLEOTIDE SEQUENCE [LARGE SCALE GENOMIC DNA]</scope>
    <source>
        <strain evidence="3">ID-206-W2</strain>
    </source>
</reference>
<sequence length="751" mass="85288">MSAIKKSDIKIVSQTPNFSSNTPDFDLNFEAGTGGPNDLILNRLNSYSNILKEYKDFFSRMAAAERDLSMIYARMSEAFSLPSINSPLDLKNDNFSVASVFNYNFLPTDNYKYFLPPNNNGIIDIRNRLLEYQQNGLVSSHNYFSDFLSQELLPSLETLLKSNLKAIDSYKIKIGQFSGQLVSAQAQLEIDYSELDENCTSKTKNSLGYKSDIDPFIQAQRIKLLENQIDSLKLKLRKAVFHQKIELQAHESILIKNLKDLLKSFYERQIELSNASVDSASLNLKLVAHINPPSEIFHYNHKYKKVLQNPTINFSEINMDKLSSNSPPEFISTKETKKRHHLSYLNQNDRVKPASNYPKRLLASRVPEVTPLGSIIPSRSTNRQKSVIVRKPNALYLTRFSSSSELSSPKLNSNNNALKASGLKENLNSQNLSLVNIGSIATSNFEFSPYSYNNYIDDDLISQNIDYKRNLADSFKTLFSESMVMVEREYLFKKVKTQAFVILTNSGYVHLYLNFPERKNSTDEKEEFFDCEDYIQPSPEEPGLSAKPSTTSDHLSIIDHYPSYDSNPPQSYNERTNVSSPYIISKRSTDCIDDTPSYYNFEKANSNSSPNDMESNTQYTTSNYNNFIINTTNKFHGSPALISSLKTSVTSDTKHSYTITPKNTVADSKPNNEPTYSKNKPTNASTYPESDPEYKTKSDSDDSSKEYSTEENDGFNKSDVFVLCTINKSDNNEPKQNSFEEQEHERKVGSV</sequence>
<evidence type="ECO:0000256" key="1">
    <source>
        <dbReference type="SAM" id="MobiDB-lite"/>
    </source>
</evidence>
<protein>
    <submittedName>
        <fullName evidence="2">Uncharacterized protein</fullName>
    </submittedName>
</protein>
<accession>A0A1R1XA09</accession>
<feature type="compositionally biased region" description="Basic and acidic residues" evidence="1">
    <location>
        <begin position="741"/>
        <end position="751"/>
    </location>
</feature>
<proteinExistence type="predicted"/>
<keyword evidence="3" id="KW-1185">Reference proteome</keyword>
<dbReference type="Proteomes" id="UP000187429">
    <property type="component" value="Unassembled WGS sequence"/>
</dbReference>
<gene>
    <name evidence="2" type="ORF">AYI69_g9816</name>
</gene>
<dbReference type="OrthoDB" id="5598057at2759"/>
<name>A0A1R1XA09_9FUNG</name>
<feature type="compositionally biased region" description="Polar residues" evidence="1">
    <location>
        <begin position="726"/>
        <end position="739"/>
    </location>
</feature>
<evidence type="ECO:0000313" key="3">
    <source>
        <dbReference type="Proteomes" id="UP000187429"/>
    </source>
</evidence>
<dbReference type="AlphaFoldDB" id="A0A1R1XA09"/>
<dbReference type="EMBL" id="LSSM01006050">
    <property type="protein sequence ID" value="OMJ11461.1"/>
    <property type="molecule type" value="Genomic_DNA"/>
</dbReference>
<organism evidence="2 3">
    <name type="scientific">Smittium culicis</name>
    <dbReference type="NCBI Taxonomy" id="133412"/>
    <lineage>
        <taxon>Eukaryota</taxon>
        <taxon>Fungi</taxon>
        <taxon>Fungi incertae sedis</taxon>
        <taxon>Zoopagomycota</taxon>
        <taxon>Kickxellomycotina</taxon>
        <taxon>Harpellomycetes</taxon>
        <taxon>Harpellales</taxon>
        <taxon>Legeriomycetaceae</taxon>
        <taxon>Smittium</taxon>
    </lineage>
</organism>
<comment type="caution">
    <text evidence="2">The sequence shown here is derived from an EMBL/GenBank/DDBJ whole genome shotgun (WGS) entry which is preliminary data.</text>
</comment>